<gene>
    <name evidence="1" type="ORF">PAHAL_1G438600</name>
</gene>
<name>A0A2S3GUB5_9POAL</name>
<accession>A0A2S3GUB5</accession>
<dbReference type="AlphaFoldDB" id="A0A2S3GUB5"/>
<evidence type="ECO:0000313" key="1">
    <source>
        <dbReference type="EMBL" id="PAN08825.1"/>
    </source>
</evidence>
<proteinExistence type="predicted"/>
<reference evidence="1" key="1">
    <citation type="submission" date="2018-04" db="EMBL/GenBank/DDBJ databases">
        <title>WGS assembly of Panicum hallii.</title>
        <authorList>
            <person name="Lovell J."/>
            <person name="Jenkins J."/>
            <person name="Lowry D."/>
            <person name="Mamidi S."/>
            <person name="Sreedasyam A."/>
            <person name="Weng X."/>
            <person name="Barry K."/>
            <person name="Bonette J."/>
            <person name="Campitelli B."/>
            <person name="Daum C."/>
            <person name="Gordon S."/>
            <person name="Gould B."/>
            <person name="Lipzen A."/>
            <person name="Macqueen A."/>
            <person name="Palacio-Mejia J."/>
            <person name="Plott C."/>
            <person name="Shakirov E."/>
            <person name="Shu S."/>
            <person name="Yoshinaga Y."/>
            <person name="Zane M."/>
            <person name="Rokhsar D."/>
            <person name="Grimwood J."/>
            <person name="Schmutz J."/>
            <person name="Juenger T."/>
        </authorList>
    </citation>
    <scope>NUCLEOTIDE SEQUENCE [LARGE SCALE GENOMIC DNA]</scope>
    <source>
        <strain evidence="1">FIL2</strain>
    </source>
</reference>
<protein>
    <submittedName>
        <fullName evidence="1">Uncharacterized protein</fullName>
    </submittedName>
</protein>
<dbReference type="Proteomes" id="UP000243499">
    <property type="component" value="Chromosome 1"/>
</dbReference>
<organism evidence="1">
    <name type="scientific">Panicum hallii</name>
    <dbReference type="NCBI Taxonomy" id="206008"/>
    <lineage>
        <taxon>Eukaryota</taxon>
        <taxon>Viridiplantae</taxon>
        <taxon>Streptophyta</taxon>
        <taxon>Embryophyta</taxon>
        <taxon>Tracheophyta</taxon>
        <taxon>Spermatophyta</taxon>
        <taxon>Magnoliopsida</taxon>
        <taxon>Liliopsida</taxon>
        <taxon>Poales</taxon>
        <taxon>Poaceae</taxon>
        <taxon>PACMAD clade</taxon>
        <taxon>Panicoideae</taxon>
        <taxon>Panicodae</taxon>
        <taxon>Paniceae</taxon>
        <taxon>Panicinae</taxon>
        <taxon>Panicum</taxon>
        <taxon>Panicum sect. Panicum</taxon>
    </lineage>
</organism>
<sequence>MVRSSRLTDLFLLPPSTESDSYVRTQALTPESTRCPRLTCIAVRIPFWIPIPPLCHRLVLPGLARSSVRARASHHRLARIIKINYGYHQARRSSLLIPFS</sequence>
<dbReference type="Gramene" id="PAN08825">
    <property type="protein sequence ID" value="PAN08825"/>
    <property type="gene ID" value="PAHAL_1G438600"/>
</dbReference>
<dbReference type="EMBL" id="CM008046">
    <property type="protein sequence ID" value="PAN08825.1"/>
    <property type="molecule type" value="Genomic_DNA"/>
</dbReference>